<dbReference type="GO" id="GO:0005829">
    <property type="term" value="C:cytosol"/>
    <property type="evidence" value="ECO:0007669"/>
    <property type="project" value="TreeGrafter"/>
</dbReference>
<dbReference type="RefSeq" id="WP_014810383.1">
    <property type="nucleotide sequence ID" value="NC_018025.1"/>
</dbReference>
<proteinExistence type="predicted"/>
<sequence length="259" mass="27945">MKRTKSSTKTVLYGVHPVLENFRARKRLIEEVFISRDSRLDSLTAQFELAGIPINKMNPKDLAAFCGSQHHQGIAASVGPFPYADLSDLTSQEAEGLLVILDEIQDPSNLGTILRSCHCLGASGVVLTKDRAVPVTPAVEKAAAGASAHVLVARIVNLAREIDGLKDLGFWIYAADARASSSVYAMDLTEKIAVVFGSEFSGIRRLVREKCDGTISIPMLGTIDSLNVAQTATVILAESLRQRLVKKPELLLHASHGSK</sequence>
<dbReference type="Proteomes" id="UP000006055">
    <property type="component" value="Chromosome"/>
</dbReference>
<keyword evidence="2" id="KW-0808">Transferase</keyword>
<dbReference type="KEGG" id="dti:Desti_2561"/>
<dbReference type="InterPro" id="IPR029026">
    <property type="entry name" value="tRNA_m1G_MTases_N"/>
</dbReference>
<dbReference type="EMBL" id="CP003360">
    <property type="protein sequence ID" value="AFM25241.1"/>
    <property type="molecule type" value="Genomic_DNA"/>
</dbReference>
<accession>I4C6Q0</accession>
<dbReference type="NCBIfam" id="TIGR00186">
    <property type="entry name" value="rRNA_methyl_3"/>
    <property type="match status" value="1"/>
</dbReference>
<dbReference type="GO" id="GO:0003723">
    <property type="term" value="F:RNA binding"/>
    <property type="evidence" value="ECO:0007669"/>
    <property type="project" value="InterPro"/>
</dbReference>
<dbReference type="PANTHER" id="PTHR46429:SF1">
    <property type="entry name" value="23S RRNA (GUANOSINE-2'-O-)-METHYLTRANSFERASE RLMB"/>
    <property type="match status" value="1"/>
</dbReference>
<dbReference type="eggNOG" id="COG0566">
    <property type="taxonomic scope" value="Bacteria"/>
</dbReference>
<dbReference type="InterPro" id="IPR004441">
    <property type="entry name" value="rRNA_MeTrfase_TrmH"/>
</dbReference>
<evidence type="ECO:0000256" key="1">
    <source>
        <dbReference type="ARBA" id="ARBA00022603"/>
    </source>
</evidence>
<dbReference type="Pfam" id="PF00588">
    <property type="entry name" value="SpoU_methylase"/>
    <property type="match status" value="1"/>
</dbReference>
<organism evidence="4 5">
    <name type="scientific">Desulfomonile tiedjei (strain ATCC 49306 / DSM 6799 / DCB-1)</name>
    <dbReference type="NCBI Taxonomy" id="706587"/>
    <lineage>
        <taxon>Bacteria</taxon>
        <taxon>Pseudomonadati</taxon>
        <taxon>Thermodesulfobacteriota</taxon>
        <taxon>Desulfomonilia</taxon>
        <taxon>Desulfomonilales</taxon>
        <taxon>Desulfomonilaceae</taxon>
        <taxon>Desulfomonile</taxon>
    </lineage>
</organism>
<evidence type="ECO:0000313" key="5">
    <source>
        <dbReference type="Proteomes" id="UP000006055"/>
    </source>
</evidence>
<dbReference type="Pfam" id="PF08032">
    <property type="entry name" value="SpoU_sub_bind"/>
    <property type="match status" value="1"/>
</dbReference>
<dbReference type="CDD" id="cd18103">
    <property type="entry name" value="SpoU-like_RlmB"/>
    <property type="match status" value="1"/>
</dbReference>
<protein>
    <submittedName>
        <fullName evidence="4">rRNA methylase, putative, group 3</fullName>
    </submittedName>
</protein>
<gene>
    <name evidence="4" type="ordered locus">Desti_2561</name>
</gene>
<dbReference type="GO" id="GO:0006396">
    <property type="term" value="P:RNA processing"/>
    <property type="evidence" value="ECO:0007669"/>
    <property type="project" value="InterPro"/>
</dbReference>
<evidence type="ECO:0000313" key="4">
    <source>
        <dbReference type="EMBL" id="AFM25241.1"/>
    </source>
</evidence>
<dbReference type="SUPFAM" id="SSF75217">
    <property type="entry name" value="alpha/beta knot"/>
    <property type="match status" value="1"/>
</dbReference>
<feature type="domain" description="RNA 2-O ribose methyltransferase substrate binding" evidence="3">
    <location>
        <begin position="11"/>
        <end position="84"/>
    </location>
</feature>
<keyword evidence="5" id="KW-1185">Reference proteome</keyword>
<dbReference type="InterPro" id="IPR029028">
    <property type="entry name" value="Alpha/beta_knot_MTases"/>
</dbReference>
<dbReference type="InterPro" id="IPR013123">
    <property type="entry name" value="SpoU_subst-bd"/>
</dbReference>
<reference evidence="5" key="1">
    <citation type="submission" date="2012-06" db="EMBL/GenBank/DDBJ databases">
        <title>Complete sequence of chromosome of Desulfomonile tiedjei DSM 6799.</title>
        <authorList>
            <person name="Lucas S."/>
            <person name="Copeland A."/>
            <person name="Lapidus A."/>
            <person name="Glavina del Rio T."/>
            <person name="Dalin E."/>
            <person name="Tice H."/>
            <person name="Bruce D."/>
            <person name="Goodwin L."/>
            <person name="Pitluck S."/>
            <person name="Peters L."/>
            <person name="Ovchinnikova G."/>
            <person name="Zeytun A."/>
            <person name="Lu M."/>
            <person name="Kyrpides N."/>
            <person name="Mavromatis K."/>
            <person name="Ivanova N."/>
            <person name="Brettin T."/>
            <person name="Detter J.C."/>
            <person name="Han C."/>
            <person name="Larimer F."/>
            <person name="Land M."/>
            <person name="Hauser L."/>
            <person name="Markowitz V."/>
            <person name="Cheng J.-F."/>
            <person name="Hugenholtz P."/>
            <person name="Woyke T."/>
            <person name="Wu D."/>
            <person name="Spring S."/>
            <person name="Schroeder M."/>
            <person name="Brambilla E."/>
            <person name="Klenk H.-P."/>
            <person name="Eisen J.A."/>
        </authorList>
    </citation>
    <scope>NUCLEOTIDE SEQUENCE [LARGE SCALE GENOMIC DNA]</scope>
    <source>
        <strain evidence="5">ATCC 49306 / DSM 6799 / DCB-1</strain>
    </source>
</reference>
<dbReference type="Gene3D" id="3.40.1280.10">
    <property type="match status" value="1"/>
</dbReference>
<dbReference type="SUPFAM" id="SSF55315">
    <property type="entry name" value="L30e-like"/>
    <property type="match status" value="1"/>
</dbReference>
<keyword evidence="1 4" id="KW-0489">Methyltransferase</keyword>
<dbReference type="InterPro" id="IPR029064">
    <property type="entry name" value="Ribosomal_eL30-like_sf"/>
</dbReference>
<evidence type="ECO:0000256" key="2">
    <source>
        <dbReference type="ARBA" id="ARBA00022679"/>
    </source>
</evidence>
<dbReference type="STRING" id="706587.Desti_2561"/>
<dbReference type="OrthoDB" id="9785673at2"/>
<dbReference type="PANTHER" id="PTHR46429">
    <property type="entry name" value="23S RRNA (GUANOSINE-2'-O-)-METHYLTRANSFERASE RLMB"/>
    <property type="match status" value="1"/>
</dbReference>
<dbReference type="GO" id="GO:0008173">
    <property type="term" value="F:RNA methyltransferase activity"/>
    <property type="evidence" value="ECO:0007669"/>
    <property type="project" value="InterPro"/>
</dbReference>
<evidence type="ECO:0000259" key="3">
    <source>
        <dbReference type="SMART" id="SM00967"/>
    </source>
</evidence>
<dbReference type="HOGENOM" id="CLU_021322_0_1_7"/>
<dbReference type="SMART" id="SM00967">
    <property type="entry name" value="SpoU_sub_bind"/>
    <property type="match status" value="1"/>
</dbReference>
<name>I4C6Q0_DESTA</name>
<dbReference type="InterPro" id="IPR001537">
    <property type="entry name" value="SpoU_MeTrfase"/>
</dbReference>
<dbReference type="GO" id="GO:0032259">
    <property type="term" value="P:methylation"/>
    <property type="evidence" value="ECO:0007669"/>
    <property type="project" value="UniProtKB-KW"/>
</dbReference>
<dbReference type="AlphaFoldDB" id="I4C6Q0"/>
<dbReference type="Gene3D" id="3.30.1330.30">
    <property type="match status" value="1"/>
</dbReference>